<dbReference type="GO" id="GO:0045332">
    <property type="term" value="P:phospholipid translocation"/>
    <property type="evidence" value="ECO:0007669"/>
    <property type="project" value="TreeGrafter"/>
</dbReference>
<dbReference type="AlphaFoldDB" id="A0A8C3Y8C1"/>
<dbReference type="Ensembl" id="ENSCUST00005023661.1">
    <property type="protein sequence ID" value="ENSCUSP00005022844.1"/>
    <property type="gene ID" value="ENSCUSG00005014399.1"/>
</dbReference>
<evidence type="ECO:0000313" key="2">
    <source>
        <dbReference type="Proteomes" id="UP000694563"/>
    </source>
</evidence>
<dbReference type="GO" id="GO:0140326">
    <property type="term" value="F:ATPase-coupled intramembrane lipid transporter activity"/>
    <property type="evidence" value="ECO:0007669"/>
    <property type="project" value="TreeGrafter"/>
</dbReference>
<reference evidence="1" key="2">
    <citation type="submission" date="2025-08" db="UniProtKB">
        <authorList>
            <consortium name="Ensembl"/>
        </authorList>
    </citation>
    <scope>IDENTIFICATION</scope>
</reference>
<dbReference type="GO" id="GO:0005886">
    <property type="term" value="C:plasma membrane"/>
    <property type="evidence" value="ECO:0007669"/>
    <property type="project" value="TreeGrafter"/>
</dbReference>
<keyword evidence="2" id="KW-1185">Reference proteome</keyword>
<accession>A0A8C3Y8C1</accession>
<evidence type="ECO:0000313" key="1">
    <source>
        <dbReference type="Ensembl" id="ENSCUSP00005022844.1"/>
    </source>
</evidence>
<reference evidence="1" key="3">
    <citation type="submission" date="2025-09" db="UniProtKB">
        <authorList>
            <consortium name="Ensembl"/>
        </authorList>
    </citation>
    <scope>IDENTIFICATION</scope>
</reference>
<sequence length="203" mass="23801">MALSMNSALYCWQRLGAHSPSQALSKSTPLLFYVRDKPKLSLNNRRIVLPDNGRQWKDWKQSSTFYSRNRIKTTKYTFHFFAQKYFGTDSQVKNSFNDHNLCFFFLVVLNWFPQVEVFHRAVVVLPLAMVMLATMIKDAVEDFRKYQYDKKISFIERIYDKNCSSDFTITASLTFQNTVSLEKALQNNFSTFKNTLFISLKSS</sequence>
<proteinExistence type="predicted"/>
<dbReference type="PANTHER" id="PTHR24092:SF79">
    <property type="entry name" value="PHOSPHOLIPID-TRANSPORTING ATPASE VB"/>
    <property type="match status" value="1"/>
</dbReference>
<name>A0A8C3Y8C1_CATUS</name>
<dbReference type="PANTHER" id="PTHR24092">
    <property type="entry name" value="PROBABLE PHOSPHOLIPID-TRANSPORTING ATPASE"/>
    <property type="match status" value="1"/>
</dbReference>
<dbReference type="Proteomes" id="UP000694563">
    <property type="component" value="Chromosome 15"/>
</dbReference>
<reference evidence="1" key="1">
    <citation type="submission" date="2020-10" db="EMBL/GenBank/DDBJ databases">
        <title>Catharus ustulatus (Swainson's thrush) genome, bCatUst1, primary haplotype v2.</title>
        <authorList>
            <person name="Delmore K."/>
            <person name="Vafadar M."/>
            <person name="Formenti G."/>
            <person name="Chow W."/>
            <person name="Pelan S."/>
            <person name="Howe K."/>
            <person name="Rhie A."/>
            <person name="Mountcastle J."/>
            <person name="Haase B."/>
            <person name="Fedrigo O."/>
            <person name="Jarvis E.D."/>
        </authorList>
    </citation>
    <scope>NUCLEOTIDE SEQUENCE [LARGE SCALE GENOMIC DNA]</scope>
</reference>
<organism evidence="1 2">
    <name type="scientific">Catharus ustulatus</name>
    <name type="common">Russet-backed thrush</name>
    <name type="synonym">Hylocichla ustulatus</name>
    <dbReference type="NCBI Taxonomy" id="91951"/>
    <lineage>
        <taxon>Eukaryota</taxon>
        <taxon>Metazoa</taxon>
        <taxon>Chordata</taxon>
        <taxon>Craniata</taxon>
        <taxon>Vertebrata</taxon>
        <taxon>Euteleostomi</taxon>
        <taxon>Archelosauria</taxon>
        <taxon>Archosauria</taxon>
        <taxon>Dinosauria</taxon>
        <taxon>Saurischia</taxon>
        <taxon>Theropoda</taxon>
        <taxon>Coelurosauria</taxon>
        <taxon>Aves</taxon>
        <taxon>Neognathae</taxon>
        <taxon>Neoaves</taxon>
        <taxon>Telluraves</taxon>
        <taxon>Australaves</taxon>
        <taxon>Passeriformes</taxon>
        <taxon>Turdidae</taxon>
        <taxon>Catharus</taxon>
    </lineage>
</organism>
<protein>
    <recommendedName>
        <fullName evidence="3">P-type ATPase N-terminal domain-containing protein</fullName>
    </recommendedName>
</protein>
<evidence type="ECO:0008006" key="3">
    <source>
        <dbReference type="Google" id="ProtNLM"/>
    </source>
</evidence>